<proteinExistence type="predicted"/>
<evidence type="ECO:0000256" key="12">
    <source>
        <dbReference type="ARBA" id="ARBA00023012"/>
    </source>
</evidence>
<keyword evidence="5" id="KW-0597">Phosphoprotein</keyword>
<dbReference type="Pfam" id="PF02518">
    <property type="entry name" value="HATPase_c"/>
    <property type="match status" value="1"/>
</dbReference>
<dbReference type="SUPFAM" id="SSF55874">
    <property type="entry name" value="ATPase domain of HSP90 chaperone/DNA topoisomerase II/histidine kinase"/>
    <property type="match status" value="1"/>
</dbReference>
<keyword evidence="4" id="KW-1003">Cell membrane</keyword>
<dbReference type="Gene3D" id="3.30.450.20">
    <property type="entry name" value="PAS domain"/>
    <property type="match status" value="1"/>
</dbReference>
<name>A0A841T8V0_9BACL</name>
<dbReference type="Pfam" id="PF02743">
    <property type="entry name" value="dCache_1"/>
    <property type="match status" value="1"/>
</dbReference>
<feature type="coiled-coil region" evidence="14">
    <location>
        <begin position="370"/>
        <end position="397"/>
    </location>
</feature>
<protein>
    <recommendedName>
        <fullName evidence="3">histidine kinase</fullName>
        <ecNumber evidence="3">2.7.13.3</ecNumber>
    </recommendedName>
</protein>
<dbReference type="PANTHER" id="PTHR34220">
    <property type="entry name" value="SENSOR HISTIDINE KINASE YPDA"/>
    <property type="match status" value="1"/>
</dbReference>
<dbReference type="RefSeq" id="WP_185179209.1">
    <property type="nucleotide sequence ID" value="NZ_CBCSEP010000031.1"/>
</dbReference>
<dbReference type="GO" id="GO:0000155">
    <property type="term" value="F:phosphorelay sensor kinase activity"/>
    <property type="evidence" value="ECO:0007669"/>
    <property type="project" value="InterPro"/>
</dbReference>
<sequence length="591" mass="66656">MIKQWFRNQKIRNKIILIYIPLVVIPLFVLGYISNSIFSHSIIQKTVKNVTDNSTLIVTRINTIITNAQNCANVTTLNLISQIQKNLNYGNTSVSLFEMRGKIENELSLIKITFPDVESAAFVDSNSNIFSSTDKMVTNLDETLKSEIYRRVDRSSSENILFPMQVRNYLVSDINAPVLTIAKRVIDPRSGKKLGMLVLNVKEKSLSDVYNSVGPASTTSYFILNEQGNIVSSQNKDDILKPFTNPSLKKLILSKGNFSEIKNNNGKDTLVASTSLQYLGWKLVCVIPIQELTADIDKNTWVVVVLGITCLLLALFFATILSAIIAKPLVKLLIKMDEIKRGNLDVIFYIKSRDETGRLALEFNIMVKRIKDLLDKSKQEQKKLREYELALIQAQIKPHFLYNSLELIYMLSGMAGATDAQIATKSLADFYRVALSKGKEIITIEEEIKNVNDYLNIQKFRYFDVFDFEIKVQDEIKNNKILKLILQPLVENSIYHGLKTKGSFGKIRIEGFIKNENIIIMVIDDGVGISEEKVKQILNNKTSPASVESFGLRSVDERIKLFYGEGYGLNIESELGKGTTITIVIPYKVGG</sequence>
<dbReference type="Pfam" id="PF00672">
    <property type="entry name" value="HAMP"/>
    <property type="match status" value="1"/>
</dbReference>
<dbReference type="GO" id="GO:0005524">
    <property type="term" value="F:ATP binding"/>
    <property type="evidence" value="ECO:0007669"/>
    <property type="project" value="UniProtKB-KW"/>
</dbReference>
<evidence type="ECO:0000256" key="2">
    <source>
        <dbReference type="ARBA" id="ARBA00004651"/>
    </source>
</evidence>
<dbReference type="CDD" id="cd18774">
    <property type="entry name" value="PDC2_HK_sensor"/>
    <property type="match status" value="1"/>
</dbReference>
<dbReference type="Gene3D" id="6.10.340.10">
    <property type="match status" value="1"/>
</dbReference>
<dbReference type="InterPro" id="IPR003660">
    <property type="entry name" value="HAMP_dom"/>
</dbReference>
<evidence type="ECO:0000256" key="15">
    <source>
        <dbReference type="SAM" id="Phobius"/>
    </source>
</evidence>
<keyword evidence="9 18" id="KW-0418">Kinase</keyword>
<keyword evidence="13 15" id="KW-0472">Membrane</keyword>
<evidence type="ECO:0000256" key="4">
    <source>
        <dbReference type="ARBA" id="ARBA00022475"/>
    </source>
</evidence>
<evidence type="ECO:0000256" key="8">
    <source>
        <dbReference type="ARBA" id="ARBA00022741"/>
    </source>
</evidence>
<dbReference type="InterPro" id="IPR005467">
    <property type="entry name" value="His_kinase_dom"/>
</dbReference>
<evidence type="ECO:0000256" key="7">
    <source>
        <dbReference type="ARBA" id="ARBA00022692"/>
    </source>
</evidence>
<dbReference type="Gene3D" id="3.30.565.10">
    <property type="entry name" value="Histidine kinase-like ATPase, C-terminal domain"/>
    <property type="match status" value="1"/>
</dbReference>
<accession>A0A841T8V0</accession>
<comment type="subcellular location">
    <subcellularLocation>
        <location evidence="2">Cell membrane</location>
        <topology evidence="2">Multi-pass membrane protein</topology>
    </subcellularLocation>
</comment>
<dbReference type="Pfam" id="PF06580">
    <property type="entry name" value="His_kinase"/>
    <property type="match status" value="1"/>
</dbReference>
<dbReference type="SUPFAM" id="SSF158472">
    <property type="entry name" value="HAMP domain-like"/>
    <property type="match status" value="1"/>
</dbReference>
<keyword evidence="12" id="KW-0902">Two-component regulatory system</keyword>
<evidence type="ECO:0000259" key="17">
    <source>
        <dbReference type="PROSITE" id="PS50885"/>
    </source>
</evidence>
<evidence type="ECO:0000256" key="10">
    <source>
        <dbReference type="ARBA" id="ARBA00022840"/>
    </source>
</evidence>
<dbReference type="Proteomes" id="UP000574133">
    <property type="component" value="Unassembled WGS sequence"/>
</dbReference>
<comment type="caution">
    <text evidence="18">The sequence shown here is derived from an EMBL/GenBank/DDBJ whole genome shotgun (WGS) entry which is preliminary data.</text>
</comment>
<keyword evidence="19" id="KW-1185">Reference proteome</keyword>
<evidence type="ECO:0000256" key="3">
    <source>
        <dbReference type="ARBA" id="ARBA00012438"/>
    </source>
</evidence>
<keyword evidence="10" id="KW-0067">ATP-binding</keyword>
<reference evidence="18 19" key="1">
    <citation type="submission" date="2020-08" db="EMBL/GenBank/DDBJ databases">
        <title>Cohnella phylogeny.</title>
        <authorList>
            <person name="Dunlap C."/>
        </authorList>
    </citation>
    <scope>NUCLEOTIDE SEQUENCE [LARGE SCALE GENOMIC DNA]</scope>
    <source>
        <strain evidence="18 19">DSM 103658</strain>
    </source>
</reference>
<dbReference type="EC" id="2.7.13.3" evidence="3"/>
<dbReference type="CDD" id="cd06225">
    <property type="entry name" value="HAMP"/>
    <property type="match status" value="1"/>
</dbReference>
<keyword evidence="11 15" id="KW-1133">Transmembrane helix</keyword>
<evidence type="ECO:0000256" key="6">
    <source>
        <dbReference type="ARBA" id="ARBA00022679"/>
    </source>
</evidence>
<feature type="domain" description="Histidine kinase" evidence="16">
    <location>
        <begin position="482"/>
        <end position="589"/>
    </location>
</feature>
<keyword evidence="14" id="KW-0175">Coiled coil</keyword>
<dbReference type="PANTHER" id="PTHR34220:SF7">
    <property type="entry name" value="SENSOR HISTIDINE KINASE YPDA"/>
    <property type="match status" value="1"/>
</dbReference>
<organism evidence="18 19">
    <name type="scientific">Cohnella lubricantis</name>
    <dbReference type="NCBI Taxonomy" id="2163172"/>
    <lineage>
        <taxon>Bacteria</taxon>
        <taxon>Bacillati</taxon>
        <taxon>Bacillota</taxon>
        <taxon>Bacilli</taxon>
        <taxon>Bacillales</taxon>
        <taxon>Paenibacillaceae</taxon>
        <taxon>Cohnella</taxon>
    </lineage>
</organism>
<gene>
    <name evidence="18" type="ORF">H4Q31_11420</name>
</gene>
<keyword evidence="6" id="KW-0808">Transferase</keyword>
<dbReference type="PRINTS" id="PR00344">
    <property type="entry name" value="BCTRLSENSOR"/>
</dbReference>
<evidence type="ECO:0000259" key="16">
    <source>
        <dbReference type="PROSITE" id="PS50109"/>
    </source>
</evidence>
<evidence type="ECO:0000256" key="5">
    <source>
        <dbReference type="ARBA" id="ARBA00022553"/>
    </source>
</evidence>
<dbReference type="SMART" id="SM00304">
    <property type="entry name" value="HAMP"/>
    <property type="match status" value="1"/>
</dbReference>
<dbReference type="InterPro" id="IPR003594">
    <property type="entry name" value="HATPase_dom"/>
</dbReference>
<evidence type="ECO:0000256" key="14">
    <source>
        <dbReference type="SAM" id="Coils"/>
    </source>
</evidence>
<evidence type="ECO:0000256" key="11">
    <source>
        <dbReference type="ARBA" id="ARBA00022989"/>
    </source>
</evidence>
<dbReference type="InterPro" id="IPR004358">
    <property type="entry name" value="Sig_transdc_His_kin-like_C"/>
</dbReference>
<dbReference type="InterPro" id="IPR033479">
    <property type="entry name" value="dCache_1"/>
</dbReference>
<feature type="transmembrane region" description="Helical" evidence="15">
    <location>
        <begin position="301"/>
        <end position="326"/>
    </location>
</feature>
<evidence type="ECO:0000313" key="19">
    <source>
        <dbReference type="Proteomes" id="UP000574133"/>
    </source>
</evidence>
<dbReference type="EMBL" id="JACJVN010000040">
    <property type="protein sequence ID" value="MBB6677933.1"/>
    <property type="molecule type" value="Genomic_DNA"/>
</dbReference>
<dbReference type="PROSITE" id="PS50109">
    <property type="entry name" value="HIS_KIN"/>
    <property type="match status" value="1"/>
</dbReference>
<keyword evidence="7 15" id="KW-0812">Transmembrane</keyword>
<feature type="domain" description="HAMP" evidence="17">
    <location>
        <begin position="323"/>
        <end position="375"/>
    </location>
</feature>
<dbReference type="InterPro" id="IPR010559">
    <property type="entry name" value="Sig_transdc_His_kin_internal"/>
</dbReference>
<comment type="catalytic activity">
    <reaction evidence="1">
        <text>ATP + protein L-histidine = ADP + protein N-phospho-L-histidine.</text>
        <dbReference type="EC" id="2.7.13.3"/>
    </reaction>
</comment>
<evidence type="ECO:0000256" key="1">
    <source>
        <dbReference type="ARBA" id="ARBA00000085"/>
    </source>
</evidence>
<dbReference type="SMART" id="SM00387">
    <property type="entry name" value="HATPase_c"/>
    <property type="match status" value="1"/>
</dbReference>
<dbReference type="InterPro" id="IPR036890">
    <property type="entry name" value="HATPase_C_sf"/>
</dbReference>
<evidence type="ECO:0000313" key="18">
    <source>
        <dbReference type="EMBL" id="MBB6677933.1"/>
    </source>
</evidence>
<keyword evidence="8" id="KW-0547">Nucleotide-binding</keyword>
<evidence type="ECO:0000256" key="13">
    <source>
        <dbReference type="ARBA" id="ARBA00023136"/>
    </source>
</evidence>
<dbReference type="GO" id="GO:0005886">
    <property type="term" value="C:plasma membrane"/>
    <property type="evidence" value="ECO:0007669"/>
    <property type="project" value="UniProtKB-SubCell"/>
</dbReference>
<feature type="transmembrane region" description="Helical" evidence="15">
    <location>
        <begin position="16"/>
        <end position="34"/>
    </location>
</feature>
<dbReference type="InterPro" id="IPR050640">
    <property type="entry name" value="Bact_2-comp_sensor_kinase"/>
</dbReference>
<evidence type="ECO:0000256" key="9">
    <source>
        <dbReference type="ARBA" id="ARBA00022777"/>
    </source>
</evidence>
<dbReference type="AlphaFoldDB" id="A0A841T8V0"/>
<dbReference type="PROSITE" id="PS50885">
    <property type="entry name" value="HAMP"/>
    <property type="match status" value="1"/>
</dbReference>